<dbReference type="InterPro" id="IPR016024">
    <property type="entry name" value="ARM-type_fold"/>
</dbReference>
<dbReference type="GO" id="GO:0006897">
    <property type="term" value="P:endocytosis"/>
    <property type="evidence" value="ECO:0007669"/>
    <property type="project" value="TreeGrafter"/>
</dbReference>
<dbReference type="PANTHER" id="PTHR13357:SF1">
    <property type="entry name" value="NCK-INTERACTING PROTEIN WITH SH3 DOMAIN"/>
    <property type="match status" value="1"/>
</dbReference>
<dbReference type="Proteomes" id="UP001196413">
    <property type="component" value="Unassembled WGS sequence"/>
</dbReference>
<reference evidence="2" key="1">
    <citation type="submission" date="2021-06" db="EMBL/GenBank/DDBJ databases">
        <title>Parelaphostrongylus tenuis whole genome reference sequence.</title>
        <authorList>
            <person name="Garwood T.J."/>
            <person name="Larsen P.A."/>
            <person name="Fountain-Jones N.M."/>
            <person name="Garbe J.R."/>
            <person name="Macchietto M.G."/>
            <person name="Kania S.A."/>
            <person name="Gerhold R.W."/>
            <person name="Richards J.E."/>
            <person name="Wolf T.M."/>
        </authorList>
    </citation>
    <scope>NUCLEOTIDE SEQUENCE</scope>
    <source>
        <strain evidence="2">MNPRO001-30</strain>
        <tissue evidence="2">Meninges</tissue>
    </source>
</reference>
<sequence length="366" mass="42636">MYERVLDERQVARTTIDTIRSTTDAPLYTCIEAARNLMAVIAPFIQDESFSRIRKAVDEFTVCVDDCYDYHFLMELKENLSQIFTEKDELSFSYDQDDDVIVKYLGLFSDCVMKTDPRIPMRVVSMDDFEWLTHLINVYQMDQNYAVRRAGLKCIASLTDACPDLIPFLLNSRLPEVLALDFQTQDVELSSLHLLALELLTITYSTEKTPPLHHFEFFDANFFMRLIKHLRDHPTEILNFIVNFNYLYPETHENGVINALEIDPCSLLGELLVKSVNERITDRRLKFFIDISKGELYKQLFYANDLNVFSHIVARELVNSESKKIRSRCMECIVRLAEIGYCDGMVLEAVENSDFKDTLHPETFRF</sequence>
<accession>A0AAD5N6P3</accession>
<proteinExistence type="predicted"/>
<dbReference type="GO" id="GO:0071933">
    <property type="term" value="F:Arp2/3 complex binding"/>
    <property type="evidence" value="ECO:0007669"/>
    <property type="project" value="TreeGrafter"/>
</dbReference>
<dbReference type="AlphaFoldDB" id="A0AAD5N6P3"/>
<feature type="domain" description="SPIN90/Ldb17 leucine-rich" evidence="1">
    <location>
        <begin position="238"/>
        <end position="331"/>
    </location>
</feature>
<dbReference type="PANTHER" id="PTHR13357">
    <property type="entry name" value="SH3 ADAPTER PROTEIN SPIN90 NCK INTERACTING PROTEIN WITH SH3 DOMAIN"/>
    <property type="match status" value="1"/>
</dbReference>
<name>A0AAD5N6P3_PARTN</name>
<keyword evidence="3" id="KW-1185">Reference proteome</keyword>
<gene>
    <name evidence="2" type="ORF">KIN20_021054</name>
</gene>
<dbReference type="InterPro" id="IPR030125">
    <property type="entry name" value="SPIN90/Ldb17"/>
</dbReference>
<comment type="caution">
    <text evidence="2">The sequence shown here is derived from an EMBL/GenBank/DDBJ whole genome shotgun (WGS) entry which is preliminary data.</text>
</comment>
<evidence type="ECO:0000313" key="2">
    <source>
        <dbReference type="EMBL" id="KAJ1361726.1"/>
    </source>
</evidence>
<evidence type="ECO:0000259" key="1">
    <source>
        <dbReference type="Pfam" id="PF09431"/>
    </source>
</evidence>
<evidence type="ECO:0000313" key="3">
    <source>
        <dbReference type="Proteomes" id="UP001196413"/>
    </source>
</evidence>
<organism evidence="2 3">
    <name type="scientific">Parelaphostrongylus tenuis</name>
    <name type="common">Meningeal worm</name>
    <dbReference type="NCBI Taxonomy" id="148309"/>
    <lineage>
        <taxon>Eukaryota</taxon>
        <taxon>Metazoa</taxon>
        <taxon>Ecdysozoa</taxon>
        <taxon>Nematoda</taxon>
        <taxon>Chromadorea</taxon>
        <taxon>Rhabditida</taxon>
        <taxon>Rhabditina</taxon>
        <taxon>Rhabditomorpha</taxon>
        <taxon>Strongyloidea</taxon>
        <taxon>Metastrongylidae</taxon>
        <taxon>Parelaphostrongylus</taxon>
    </lineage>
</organism>
<dbReference type="InterPro" id="IPR018556">
    <property type="entry name" value="SPIN90/Ldb17_LRD"/>
</dbReference>
<dbReference type="SUPFAM" id="SSF48371">
    <property type="entry name" value="ARM repeat"/>
    <property type="match status" value="1"/>
</dbReference>
<dbReference type="Pfam" id="PF09431">
    <property type="entry name" value="SPIN90_LRD"/>
    <property type="match status" value="1"/>
</dbReference>
<dbReference type="EMBL" id="JAHQIW010004259">
    <property type="protein sequence ID" value="KAJ1361726.1"/>
    <property type="molecule type" value="Genomic_DNA"/>
</dbReference>
<protein>
    <recommendedName>
        <fullName evidence="1">SPIN90/Ldb17 leucine-rich domain-containing protein</fullName>
    </recommendedName>
</protein>